<evidence type="ECO:0000256" key="2">
    <source>
        <dbReference type="ARBA" id="ARBA00016337"/>
    </source>
</evidence>
<dbReference type="PANTHER" id="PTHR30040">
    <property type="entry name" value="THIAMINE BIOSYNTHESIS LIPOPROTEIN APBE"/>
    <property type="match status" value="1"/>
</dbReference>
<dbReference type="EMBL" id="VUNH01000006">
    <property type="protein sequence ID" value="MST55770.1"/>
    <property type="molecule type" value="Genomic_DNA"/>
</dbReference>
<keyword evidence="7 10" id="KW-0460">Magnesium</keyword>
<protein>
    <recommendedName>
        <fullName evidence="2 10">FAD:protein FMN transferase</fullName>
        <ecNumber evidence="1 10">2.7.1.180</ecNumber>
    </recommendedName>
    <alternativeName>
        <fullName evidence="8 10">Flavin transferase</fullName>
    </alternativeName>
</protein>
<gene>
    <name evidence="12" type="ORF">FYJ74_06960</name>
</gene>
<dbReference type="InterPro" id="IPR003374">
    <property type="entry name" value="ApbE-like_sf"/>
</dbReference>
<keyword evidence="13" id="KW-1185">Reference proteome</keyword>
<dbReference type="Pfam" id="PF02424">
    <property type="entry name" value="ApbE"/>
    <property type="match status" value="1"/>
</dbReference>
<dbReference type="AlphaFoldDB" id="A0A6L5YBZ8"/>
<comment type="catalytic activity">
    <reaction evidence="9 10">
        <text>L-threonyl-[protein] + FAD = FMN-L-threonyl-[protein] + AMP + H(+)</text>
        <dbReference type="Rhea" id="RHEA:36847"/>
        <dbReference type="Rhea" id="RHEA-COMP:11060"/>
        <dbReference type="Rhea" id="RHEA-COMP:11061"/>
        <dbReference type="ChEBI" id="CHEBI:15378"/>
        <dbReference type="ChEBI" id="CHEBI:30013"/>
        <dbReference type="ChEBI" id="CHEBI:57692"/>
        <dbReference type="ChEBI" id="CHEBI:74257"/>
        <dbReference type="ChEBI" id="CHEBI:456215"/>
        <dbReference type="EC" id="2.7.1.180"/>
    </reaction>
</comment>
<organism evidence="12 13">
    <name type="scientific">Pyramidobacter porci</name>
    <dbReference type="NCBI Taxonomy" id="2605789"/>
    <lineage>
        <taxon>Bacteria</taxon>
        <taxon>Thermotogati</taxon>
        <taxon>Synergistota</taxon>
        <taxon>Synergistia</taxon>
        <taxon>Synergistales</taxon>
        <taxon>Dethiosulfovibrionaceae</taxon>
        <taxon>Pyramidobacter</taxon>
    </lineage>
</organism>
<sequence length="342" mass="36352">MKKVLSFAAVALLALGGWYGWNQFAKTRKHSVSFYAMDTPVTLTAYGSRAEEALDRARSRIKQIESELSVTDPRSDVGRLNAAGGAPVEVGEDTAALTAFALRVNALTDGAFDPTLYPALRAWGFTTEERRVPEAAELAELLKLAGADRVRLFGRTLRLDEGSMLDLGAVGKGFAGDEALAAMAAAGVESALVNLGGNVQTLGLRPDGQRWRIGVKSPDGGLIGVLRVEAEAVVTSGGYERFFTGPDGRIYWHILDPRTGAPARSGVISATAVGPEGKVCDAMSTAFFVMGAEKTAAFWKEHGSPGFVLLTENGELWISEDLAARFEADPAYAGAKVTVVRR</sequence>
<evidence type="ECO:0000256" key="1">
    <source>
        <dbReference type="ARBA" id="ARBA00011955"/>
    </source>
</evidence>
<keyword evidence="4 10" id="KW-0808">Transferase</keyword>
<proteinExistence type="inferred from homology"/>
<comment type="cofactor">
    <cofactor evidence="11">
        <name>Mg(2+)</name>
        <dbReference type="ChEBI" id="CHEBI:18420"/>
    </cofactor>
    <cofactor evidence="11">
        <name>Mn(2+)</name>
        <dbReference type="ChEBI" id="CHEBI:29035"/>
    </cofactor>
    <text evidence="11">Magnesium. Can also use manganese.</text>
</comment>
<evidence type="ECO:0000313" key="12">
    <source>
        <dbReference type="EMBL" id="MST55770.1"/>
    </source>
</evidence>
<comment type="similarity">
    <text evidence="10">Belongs to the ApbE family.</text>
</comment>
<dbReference type="EC" id="2.7.1.180" evidence="1 10"/>
<dbReference type="InterPro" id="IPR024932">
    <property type="entry name" value="ApbE"/>
</dbReference>
<dbReference type="Gene3D" id="3.10.520.10">
    <property type="entry name" value="ApbE-like domains"/>
    <property type="match status" value="1"/>
</dbReference>
<evidence type="ECO:0000256" key="11">
    <source>
        <dbReference type="PIRSR" id="PIRSR006268-2"/>
    </source>
</evidence>
<dbReference type="PIRSF" id="PIRSF006268">
    <property type="entry name" value="ApbE"/>
    <property type="match status" value="1"/>
</dbReference>
<evidence type="ECO:0000313" key="13">
    <source>
        <dbReference type="Proteomes" id="UP000473699"/>
    </source>
</evidence>
<dbReference type="Proteomes" id="UP000473699">
    <property type="component" value="Unassembled WGS sequence"/>
</dbReference>
<comment type="caution">
    <text evidence="12">The sequence shown here is derived from an EMBL/GenBank/DDBJ whole genome shotgun (WGS) entry which is preliminary data.</text>
</comment>
<evidence type="ECO:0000256" key="8">
    <source>
        <dbReference type="ARBA" id="ARBA00031306"/>
    </source>
</evidence>
<evidence type="ECO:0000256" key="5">
    <source>
        <dbReference type="ARBA" id="ARBA00022723"/>
    </source>
</evidence>
<evidence type="ECO:0000256" key="3">
    <source>
        <dbReference type="ARBA" id="ARBA00022630"/>
    </source>
</evidence>
<evidence type="ECO:0000256" key="6">
    <source>
        <dbReference type="ARBA" id="ARBA00022827"/>
    </source>
</evidence>
<evidence type="ECO:0000256" key="9">
    <source>
        <dbReference type="ARBA" id="ARBA00048540"/>
    </source>
</evidence>
<feature type="binding site" evidence="11">
    <location>
        <position position="169"/>
    </location>
    <ligand>
        <name>Mg(2+)</name>
        <dbReference type="ChEBI" id="CHEBI:18420"/>
    </ligand>
</feature>
<name>A0A6L5YBZ8_9BACT</name>
<feature type="binding site" evidence="11">
    <location>
        <position position="281"/>
    </location>
    <ligand>
        <name>Mg(2+)</name>
        <dbReference type="ChEBI" id="CHEBI:18420"/>
    </ligand>
</feature>
<accession>A0A6L5YBZ8</accession>
<feature type="binding site" evidence="11">
    <location>
        <position position="285"/>
    </location>
    <ligand>
        <name>Mg(2+)</name>
        <dbReference type="ChEBI" id="CHEBI:18420"/>
    </ligand>
</feature>
<dbReference type="RefSeq" id="WP_154528860.1">
    <property type="nucleotide sequence ID" value="NZ_VUNH01000006.1"/>
</dbReference>
<evidence type="ECO:0000256" key="4">
    <source>
        <dbReference type="ARBA" id="ARBA00022679"/>
    </source>
</evidence>
<dbReference type="PANTHER" id="PTHR30040:SF2">
    <property type="entry name" value="FAD:PROTEIN FMN TRANSFERASE"/>
    <property type="match status" value="1"/>
</dbReference>
<dbReference type="SUPFAM" id="SSF143631">
    <property type="entry name" value="ApbE-like"/>
    <property type="match status" value="1"/>
</dbReference>
<evidence type="ECO:0000256" key="7">
    <source>
        <dbReference type="ARBA" id="ARBA00022842"/>
    </source>
</evidence>
<reference evidence="12 13" key="1">
    <citation type="submission" date="2019-08" db="EMBL/GenBank/DDBJ databases">
        <title>In-depth cultivation of the pig gut microbiome towards novel bacterial diversity and tailored functional studies.</title>
        <authorList>
            <person name="Wylensek D."/>
            <person name="Hitch T.C.A."/>
            <person name="Clavel T."/>
        </authorList>
    </citation>
    <scope>NUCLEOTIDE SEQUENCE [LARGE SCALE GENOMIC DNA]</scope>
    <source>
        <strain evidence="12 13">SM-530-WT-4B</strain>
    </source>
</reference>
<dbReference type="GO" id="GO:0046872">
    <property type="term" value="F:metal ion binding"/>
    <property type="evidence" value="ECO:0007669"/>
    <property type="project" value="UniProtKB-UniRule"/>
</dbReference>
<keyword evidence="3 10" id="KW-0285">Flavoprotein</keyword>
<keyword evidence="6 10" id="KW-0274">FAD</keyword>
<keyword evidence="5 10" id="KW-0479">Metal-binding</keyword>
<dbReference type="GO" id="GO:0016740">
    <property type="term" value="F:transferase activity"/>
    <property type="evidence" value="ECO:0007669"/>
    <property type="project" value="UniProtKB-UniRule"/>
</dbReference>
<evidence type="ECO:0000256" key="10">
    <source>
        <dbReference type="PIRNR" id="PIRNR006268"/>
    </source>
</evidence>